<keyword evidence="1" id="KW-1133">Transmembrane helix</keyword>
<dbReference type="Proteomes" id="UP000663828">
    <property type="component" value="Unassembled WGS sequence"/>
</dbReference>
<gene>
    <name evidence="3" type="ORF">EDS130_LOCUS34866</name>
    <name evidence="2" type="ORF">XAT740_LOCUS3410</name>
</gene>
<protein>
    <submittedName>
        <fullName evidence="2">Uncharacterized protein</fullName>
    </submittedName>
</protein>
<keyword evidence="4" id="KW-1185">Reference proteome</keyword>
<accession>A0A813THR5</accession>
<feature type="transmembrane region" description="Helical" evidence="1">
    <location>
        <begin position="39"/>
        <end position="59"/>
    </location>
</feature>
<dbReference type="EMBL" id="CAJNOR010000130">
    <property type="protein sequence ID" value="CAF0809927.1"/>
    <property type="molecule type" value="Genomic_DNA"/>
</dbReference>
<dbReference type="PANTHER" id="PTHR33444">
    <property type="entry name" value="SI:DKEY-19B23.12-RELATED"/>
    <property type="match status" value="1"/>
</dbReference>
<organism evidence="2 4">
    <name type="scientific">Adineta ricciae</name>
    <name type="common">Rotifer</name>
    <dbReference type="NCBI Taxonomy" id="249248"/>
    <lineage>
        <taxon>Eukaryota</taxon>
        <taxon>Metazoa</taxon>
        <taxon>Spiralia</taxon>
        <taxon>Gnathifera</taxon>
        <taxon>Rotifera</taxon>
        <taxon>Eurotatoria</taxon>
        <taxon>Bdelloidea</taxon>
        <taxon>Adinetida</taxon>
        <taxon>Adinetidae</taxon>
        <taxon>Adineta</taxon>
    </lineage>
</organism>
<feature type="transmembrane region" description="Helical" evidence="1">
    <location>
        <begin position="110"/>
        <end position="131"/>
    </location>
</feature>
<evidence type="ECO:0000256" key="1">
    <source>
        <dbReference type="SAM" id="Phobius"/>
    </source>
</evidence>
<evidence type="ECO:0000313" key="4">
    <source>
        <dbReference type="Proteomes" id="UP000663828"/>
    </source>
</evidence>
<feature type="transmembrane region" description="Helical" evidence="1">
    <location>
        <begin position="71"/>
        <end position="98"/>
    </location>
</feature>
<evidence type="ECO:0000313" key="3">
    <source>
        <dbReference type="EMBL" id="CAF1379908.1"/>
    </source>
</evidence>
<sequence>MNYTGNVESPTSTTIPETGKEQRIQRLDKAIAYYGSRKHVIFTVLGLVFGIIELCYGIRYLGQCPIQPMIAYFLTVHGAIMLFEVLIGILAYIISRVIYNQYDQVIARRLILIVIGLLILINLFCFAWFVAGNVWVFGSLANGKQSDDSTNLNTYCQSDLFRAALGIIISRYVLTGVIIIIAICINRRKIMRCCTQENISSRNNVASTPTKA</sequence>
<dbReference type="OrthoDB" id="6157510at2759"/>
<dbReference type="Proteomes" id="UP000663852">
    <property type="component" value="Unassembled WGS sequence"/>
</dbReference>
<name>A0A813THR5_ADIRI</name>
<dbReference type="EMBL" id="CAJNOJ010000298">
    <property type="protein sequence ID" value="CAF1379908.1"/>
    <property type="molecule type" value="Genomic_DNA"/>
</dbReference>
<dbReference type="PANTHER" id="PTHR33444:SF2">
    <property type="entry name" value="MARVEL DOMAIN-CONTAINING PROTEIN"/>
    <property type="match status" value="1"/>
</dbReference>
<reference evidence="2" key="1">
    <citation type="submission" date="2021-02" db="EMBL/GenBank/DDBJ databases">
        <authorList>
            <person name="Nowell W R."/>
        </authorList>
    </citation>
    <scope>NUCLEOTIDE SEQUENCE</scope>
</reference>
<keyword evidence="1" id="KW-0812">Transmembrane</keyword>
<comment type="caution">
    <text evidence="2">The sequence shown here is derived from an EMBL/GenBank/DDBJ whole genome shotgun (WGS) entry which is preliminary data.</text>
</comment>
<dbReference type="AlphaFoldDB" id="A0A813THR5"/>
<feature type="transmembrane region" description="Helical" evidence="1">
    <location>
        <begin position="160"/>
        <end position="185"/>
    </location>
</feature>
<dbReference type="InterPro" id="IPR040350">
    <property type="entry name" value="TMEM272"/>
</dbReference>
<evidence type="ECO:0000313" key="2">
    <source>
        <dbReference type="EMBL" id="CAF0809927.1"/>
    </source>
</evidence>
<keyword evidence="1" id="KW-0472">Membrane</keyword>
<proteinExistence type="predicted"/>